<feature type="binding site" evidence="12">
    <location>
        <position position="189"/>
    </location>
    <ligand>
        <name>GTP</name>
        <dbReference type="ChEBI" id="CHEBI:37565"/>
    </ligand>
</feature>
<reference evidence="14 15" key="1">
    <citation type="submission" date="2017-07" db="EMBL/GenBank/DDBJ databases">
        <title>Isolation and whole genome analysis of endospore-forming bacteria from heroin.</title>
        <authorList>
            <person name="Kalinowski J."/>
            <person name="Ahrens B."/>
            <person name="Al-Dilaimi A."/>
            <person name="Winkler A."/>
            <person name="Wibberg D."/>
            <person name="Schleenbecker U."/>
            <person name="Ruckert C."/>
            <person name="Wolfel R."/>
            <person name="Grass G."/>
        </authorList>
    </citation>
    <scope>NUCLEOTIDE SEQUENCE [LARGE SCALE GENOMIC DNA]</scope>
    <source>
        <strain evidence="14 15">7539</strain>
    </source>
</reference>
<comment type="subcellular location">
    <subcellularLocation>
        <location evidence="1 11">Cytoplasm</location>
    </subcellularLocation>
</comment>
<keyword evidence="7" id="KW-0694">RNA-binding</keyword>
<dbReference type="PANTHER" id="PTHR45782:SF4">
    <property type="entry name" value="MITOCHONDRIAL RIBOSOME-ASSOCIATED GTPASE 1"/>
    <property type="match status" value="1"/>
</dbReference>
<dbReference type="InterPro" id="IPR023179">
    <property type="entry name" value="GTP-bd_ortho_bundle_sf"/>
</dbReference>
<keyword evidence="4" id="KW-0690">Ribosome biogenesis</keyword>
<evidence type="ECO:0000256" key="10">
    <source>
        <dbReference type="ARBA" id="ARBA00025856"/>
    </source>
</evidence>
<keyword evidence="5 11" id="KW-0547">Nucleotide-binding</keyword>
<evidence type="ECO:0000256" key="3">
    <source>
        <dbReference type="ARBA" id="ARBA00022490"/>
    </source>
</evidence>
<dbReference type="NCBIfam" id="TIGR03596">
    <property type="entry name" value="GTPase_YlqF"/>
    <property type="match status" value="1"/>
</dbReference>
<evidence type="ECO:0000256" key="12">
    <source>
        <dbReference type="PIRSR" id="PIRSR006230-1"/>
    </source>
</evidence>
<evidence type="ECO:0000256" key="1">
    <source>
        <dbReference type="ARBA" id="ARBA00004496"/>
    </source>
</evidence>
<comment type="function">
    <text evidence="11">Required for a late step of 50S ribosomal subunit assembly. Has GTPase activity.</text>
</comment>
<sequence length="302" mass="33877">MINGLSLPTKQVKWLKTIQWYPGHMAKARREIKEKLKLIDVVIELVDARLPQSSRNPLIDELAQQKPRLMLLNKADLADPAETERWRAFFKRTGAEVLAINAQTGAGVKNIAPACKTLASALYQKWEQKGMKPRPLRAIILGIPNVGKSTLINRLVNKRQAKVGDRPGVTKQQQWIKVKQELELLDTPGILWPKFDDQEVGLRLAATGAIKDELLDYGDVAAYALRYLAAEYPDLLEARYGIERNSEEDDVVPLFEAIGKKRGCIVRGGLVDFDKTAELILRELRSGTIGKVTLEKAEHEAL</sequence>
<dbReference type="InterPro" id="IPR019991">
    <property type="entry name" value="GTP-bd_ribosome_bgen"/>
</dbReference>
<dbReference type="InterPro" id="IPR030378">
    <property type="entry name" value="G_CP_dom"/>
</dbReference>
<evidence type="ECO:0000256" key="2">
    <source>
        <dbReference type="ARBA" id="ARBA00014898"/>
    </source>
</evidence>
<keyword evidence="8 11" id="KW-0342">GTP-binding</keyword>
<dbReference type="InterPro" id="IPR027417">
    <property type="entry name" value="P-loop_NTPase"/>
</dbReference>
<organism evidence="14 15">
    <name type="scientific">Shouchella clausii</name>
    <name type="common">Alkalihalobacillus clausii</name>
    <dbReference type="NCBI Taxonomy" id="79880"/>
    <lineage>
        <taxon>Bacteria</taxon>
        <taxon>Bacillati</taxon>
        <taxon>Bacillota</taxon>
        <taxon>Bacilli</taxon>
        <taxon>Bacillales</taxon>
        <taxon>Bacillaceae</taxon>
        <taxon>Shouchella</taxon>
    </lineage>
</organism>
<dbReference type="PROSITE" id="PS51721">
    <property type="entry name" value="G_CP"/>
    <property type="match status" value="1"/>
</dbReference>
<dbReference type="EMBL" id="NPCC01000005">
    <property type="protein sequence ID" value="PAE90181.1"/>
    <property type="molecule type" value="Genomic_DNA"/>
</dbReference>
<comment type="subunit">
    <text evidence="10">Interacts with ctc. Interacts with the immature 50S ribosome subunit. 2 molecules of rbgA bind to one 50S subunit.</text>
</comment>
<comment type="caution">
    <text evidence="14">The sequence shown here is derived from an EMBL/GenBank/DDBJ whole genome shotgun (WGS) entry which is preliminary data.</text>
</comment>
<gene>
    <name evidence="14" type="primary">ylqF</name>
    <name evidence="14" type="ORF">CHH72_04140</name>
</gene>
<dbReference type="Gene3D" id="3.40.50.300">
    <property type="entry name" value="P-loop containing nucleotide triphosphate hydrolases"/>
    <property type="match status" value="1"/>
</dbReference>
<dbReference type="GO" id="GO:0003924">
    <property type="term" value="F:GTPase activity"/>
    <property type="evidence" value="ECO:0007669"/>
    <property type="project" value="TreeGrafter"/>
</dbReference>
<evidence type="ECO:0000256" key="5">
    <source>
        <dbReference type="ARBA" id="ARBA00022741"/>
    </source>
</evidence>
<evidence type="ECO:0000313" key="15">
    <source>
        <dbReference type="Proteomes" id="UP000216207"/>
    </source>
</evidence>
<evidence type="ECO:0000256" key="11">
    <source>
        <dbReference type="PIRNR" id="PIRNR006230"/>
    </source>
</evidence>
<dbReference type="Pfam" id="PF01926">
    <property type="entry name" value="MMR_HSR1"/>
    <property type="match status" value="1"/>
</dbReference>
<evidence type="ECO:0000259" key="13">
    <source>
        <dbReference type="PROSITE" id="PS51721"/>
    </source>
</evidence>
<dbReference type="PRINTS" id="PR00326">
    <property type="entry name" value="GTP1OBG"/>
</dbReference>
<feature type="binding site" evidence="12">
    <location>
        <begin position="73"/>
        <end position="76"/>
    </location>
    <ligand>
        <name>GTP</name>
        <dbReference type="ChEBI" id="CHEBI:37565"/>
    </ligand>
</feature>
<protein>
    <recommendedName>
        <fullName evidence="2 11">Ribosome biogenesis GTPase A</fullName>
    </recommendedName>
</protein>
<proteinExistence type="inferred from homology"/>
<evidence type="ECO:0000256" key="9">
    <source>
        <dbReference type="ARBA" id="ARBA00025021"/>
    </source>
</evidence>
<keyword evidence="3 11" id="KW-0963">Cytoplasm</keyword>
<dbReference type="SUPFAM" id="SSF52540">
    <property type="entry name" value="P-loop containing nucleoside triphosphate hydrolases"/>
    <property type="match status" value="1"/>
</dbReference>
<dbReference type="InterPro" id="IPR016478">
    <property type="entry name" value="GTPase_MTG1"/>
</dbReference>
<dbReference type="CDD" id="cd01856">
    <property type="entry name" value="YlqF"/>
    <property type="match status" value="1"/>
</dbReference>
<dbReference type="GO" id="GO:0042254">
    <property type="term" value="P:ribosome biogenesis"/>
    <property type="evidence" value="ECO:0007669"/>
    <property type="project" value="UniProtKB-KW"/>
</dbReference>
<evidence type="ECO:0000313" key="14">
    <source>
        <dbReference type="EMBL" id="PAE90181.1"/>
    </source>
</evidence>
<evidence type="ECO:0000256" key="4">
    <source>
        <dbReference type="ARBA" id="ARBA00022517"/>
    </source>
</evidence>
<dbReference type="AlphaFoldDB" id="A0A268P3D0"/>
<dbReference type="GO" id="GO:0005525">
    <property type="term" value="F:GTP binding"/>
    <property type="evidence" value="ECO:0007669"/>
    <property type="project" value="UniProtKB-KW"/>
</dbReference>
<dbReference type="FunFam" id="3.40.50.300:FF:000590">
    <property type="entry name" value="Ribosome biogenesis GTPase A"/>
    <property type="match status" value="1"/>
</dbReference>
<dbReference type="PANTHER" id="PTHR45782">
    <property type="entry name" value="MITOCHONDRIAL RIBOSOME-ASSOCIATED GTPASE 1"/>
    <property type="match status" value="1"/>
</dbReference>
<dbReference type="FunFam" id="1.10.1580.10:FF:000003">
    <property type="entry name" value="Ribosome biogenesis GTPase A"/>
    <property type="match status" value="1"/>
</dbReference>
<dbReference type="InterPro" id="IPR006073">
    <property type="entry name" value="GTP-bd"/>
</dbReference>
<accession>A0A268P3D0</accession>
<feature type="binding site" evidence="12">
    <location>
        <begin position="145"/>
        <end position="150"/>
    </location>
    <ligand>
        <name>GTP</name>
        <dbReference type="ChEBI" id="CHEBI:37565"/>
    </ligand>
</feature>
<dbReference type="Gene3D" id="1.10.1580.10">
    <property type="match status" value="1"/>
</dbReference>
<comment type="similarity">
    <text evidence="11">Belongs to the TRAFAC class YlqF/YawG GTPase family. MTG1 subfamily.</text>
</comment>
<evidence type="ECO:0000256" key="6">
    <source>
        <dbReference type="ARBA" id="ARBA00022801"/>
    </source>
</evidence>
<dbReference type="Proteomes" id="UP000216207">
    <property type="component" value="Unassembled WGS sequence"/>
</dbReference>
<feature type="domain" description="CP-type G" evidence="13">
    <location>
        <begin position="29"/>
        <end position="193"/>
    </location>
</feature>
<dbReference type="RefSeq" id="WP_050748976.1">
    <property type="nucleotide sequence ID" value="NZ_CP154609.1"/>
</dbReference>
<dbReference type="GO" id="GO:0005737">
    <property type="term" value="C:cytoplasm"/>
    <property type="evidence" value="ECO:0007669"/>
    <property type="project" value="UniProtKB-SubCell"/>
</dbReference>
<name>A0A268P3D0_SHOCL</name>
<dbReference type="PIRSF" id="PIRSF006230">
    <property type="entry name" value="MG442"/>
    <property type="match status" value="1"/>
</dbReference>
<evidence type="ECO:0000256" key="8">
    <source>
        <dbReference type="ARBA" id="ARBA00023134"/>
    </source>
</evidence>
<dbReference type="GO" id="GO:0003723">
    <property type="term" value="F:RNA binding"/>
    <property type="evidence" value="ECO:0007669"/>
    <property type="project" value="UniProtKB-KW"/>
</dbReference>
<dbReference type="GO" id="GO:0006412">
    <property type="term" value="P:translation"/>
    <property type="evidence" value="ECO:0007669"/>
    <property type="project" value="TreeGrafter"/>
</dbReference>
<keyword evidence="6" id="KW-0378">Hydrolase</keyword>
<comment type="function">
    <text evidence="9">Essential protein that is required for a late step of 50S ribosomal subunit assembly. Has GTPase activity that is stimulated by interaction with the immature 50S ribosome subunit. Binds to the 23S rRNA. Required for the association of ribosomal proteins rplP and rpmA with the large subunit.</text>
</comment>
<evidence type="ECO:0000256" key="7">
    <source>
        <dbReference type="ARBA" id="ARBA00022884"/>
    </source>
</evidence>